<proteinExistence type="predicted"/>
<evidence type="ECO:0000313" key="3">
    <source>
        <dbReference type="Proteomes" id="UP001596514"/>
    </source>
</evidence>
<accession>A0ABW2TBR1</accession>
<name>A0ABW2TBR1_9ACTN</name>
<sequence length="55" mass="5701">MTTFGTFSRTSAGRAARVSEVGKHGRGDSLVALHTGASEEEALVAARKALLAMRA</sequence>
<keyword evidence="3" id="KW-1185">Reference proteome</keyword>
<dbReference type="EMBL" id="JBHTEE010000001">
    <property type="protein sequence ID" value="MFC7605251.1"/>
    <property type="molecule type" value="Genomic_DNA"/>
</dbReference>
<dbReference type="RefSeq" id="WP_343972629.1">
    <property type="nucleotide sequence ID" value="NZ_BAAAGK010000097.1"/>
</dbReference>
<feature type="compositionally biased region" description="Polar residues" evidence="1">
    <location>
        <begin position="1"/>
        <end position="11"/>
    </location>
</feature>
<feature type="region of interest" description="Disordered" evidence="1">
    <location>
        <begin position="1"/>
        <end position="23"/>
    </location>
</feature>
<organism evidence="2 3">
    <name type="scientific">Streptosporangium amethystogenes subsp. fukuiense</name>
    <dbReference type="NCBI Taxonomy" id="698418"/>
    <lineage>
        <taxon>Bacteria</taxon>
        <taxon>Bacillati</taxon>
        <taxon>Actinomycetota</taxon>
        <taxon>Actinomycetes</taxon>
        <taxon>Streptosporangiales</taxon>
        <taxon>Streptosporangiaceae</taxon>
        <taxon>Streptosporangium</taxon>
    </lineage>
</organism>
<dbReference type="Proteomes" id="UP001596514">
    <property type="component" value="Unassembled WGS sequence"/>
</dbReference>
<gene>
    <name evidence="2" type="ORF">ACFQVD_34640</name>
</gene>
<comment type="caution">
    <text evidence="2">The sequence shown here is derived from an EMBL/GenBank/DDBJ whole genome shotgun (WGS) entry which is preliminary data.</text>
</comment>
<evidence type="ECO:0000256" key="1">
    <source>
        <dbReference type="SAM" id="MobiDB-lite"/>
    </source>
</evidence>
<evidence type="ECO:0000313" key="2">
    <source>
        <dbReference type="EMBL" id="MFC7605251.1"/>
    </source>
</evidence>
<reference evidence="3" key="1">
    <citation type="journal article" date="2019" name="Int. J. Syst. Evol. Microbiol.">
        <title>The Global Catalogue of Microorganisms (GCM) 10K type strain sequencing project: providing services to taxonomists for standard genome sequencing and annotation.</title>
        <authorList>
            <consortium name="The Broad Institute Genomics Platform"/>
            <consortium name="The Broad Institute Genome Sequencing Center for Infectious Disease"/>
            <person name="Wu L."/>
            <person name="Ma J."/>
        </authorList>
    </citation>
    <scope>NUCLEOTIDE SEQUENCE [LARGE SCALE GENOMIC DNA]</scope>
    <source>
        <strain evidence="3">JCM 10083</strain>
    </source>
</reference>
<protein>
    <submittedName>
        <fullName evidence="2">Uncharacterized protein</fullName>
    </submittedName>
</protein>